<dbReference type="EMBL" id="MHIA01000023">
    <property type="protein sequence ID" value="OGY41791.1"/>
    <property type="molecule type" value="Genomic_DNA"/>
</dbReference>
<proteinExistence type="predicted"/>
<name>A0A1G1XP85_9BACT</name>
<dbReference type="Proteomes" id="UP000176260">
    <property type="component" value="Unassembled WGS sequence"/>
</dbReference>
<accession>A0A1G1XP85</accession>
<gene>
    <name evidence="2" type="ORF">A2Y67_04075</name>
</gene>
<reference evidence="2 3" key="1">
    <citation type="journal article" date="2016" name="Nat. Commun.">
        <title>Thousands of microbial genomes shed light on interconnected biogeochemical processes in an aquifer system.</title>
        <authorList>
            <person name="Anantharaman K."/>
            <person name="Brown C.T."/>
            <person name="Hug L.A."/>
            <person name="Sharon I."/>
            <person name="Castelle C.J."/>
            <person name="Probst A.J."/>
            <person name="Thomas B.C."/>
            <person name="Singh A."/>
            <person name="Wilkins M.J."/>
            <person name="Karaoz U."/>
            <person name="Brodie E.L."/>
            <person name="Williams K.H."/>
            <person name="Hubbard S.S."/>
            <person name="Banfield J.F."/>
        </authorList>
    </citation>
    <scope>NUCLEOTIDE SEQUENCE [LARGE SCALE GENOMIC DNA]</scope>
</reference>
<dbReference type="AlphaFoldDB" id="A0A1G1XP85"/>
<evidence type="ECO:0008006" key="4">
    <source>
        <dbReference type="Google" id="ProtNLM"/>
    </source>
</evidence>
<evidence type="ECO:0000313" key="3">
    <source>
        <dbReference type="Proteomes" id="UP000176260"/>
    </source>
</evidence>
<comment type="caution">
    <text evidence="2">The sequence shown here is derived from an EMBL/GenBank/DDBJ whole genome shotgun (WGS) entry which is preliminary data.</text>
</comment>
<organism evidence="2 3">
    <name type="scientific">Candidatus Buchananbacteria bacterium RBG_13_39_9</name>
    <dbReference type="NCBI Taxonomy" id="1797531"/>
    <lineage>
        <taxon>Bacteria</taxon>
        <taxon>Candidatus Buchananiibacteriota</taxon>
    </lineage>
</organism>
<evidence type="ECO:0000256" key="1">
    <source>
        <dbReference type="SAM" id="MobiDB-lite"/>
    </source>
</evidence>
<protein>
    <recommendedName>
        <fullName evidence="4">IS110 family transposase</fullName>
    </recommendedName>
</protein>
<sequence>MSEKQGRIIGIRHRIKRTKKEGVARPTQIAVWEAGEITTFKLEDETAELEWVKGTGQNKSEGLRPNDTVLMVLGGSGDYLAFAISRQGEKTKARILRVAPPNLKEFRGHDDKEDDAQVLINLYQQDPTLFRPVGHKERDFIRAAVLYRSLSDAMKARIACEQRIFQQLVGEIFCQENGLFPEGGIERAFKETKANDQIFQNLVTEEKRREKALEKALGNIPIYDKIREQVDGFGPRIAGRLLVAIGDINRFPTTTRRDGGITHGKAKLKAYTGVGLTKDGKFRRRRGGEVANWSNECRQALFLLADQFNRRPDTEWGKKLLEFKSKLKEKHPVPICKNCSHDDQEVPFSKECKKAKHKMSWNDGHILTTAKWKTVTKFIEWLWREWTRLENSEQPALPKRSRVRGEKDDTPELRESI</sequence>
<evidence type="ECO:0000313" key="2">
    <source>
        <dbReference type="EMBL" id="OGY41791.1"/>
    </source>
</evidence>
<feature type="region of interest" description="Disordered" evidence="1">
    <location>
        <begin position="393"/>
        <end position="417"/>
    </location>
</feature>
<feature type="compositionally biased region" description="Basic and acidic residues" evidence="1">
    <location>
        <begin position="403"/>
        <end position="417"/>
    </location>
</feature>